<keyword evidence="4" id="KW-1185">Reference proteome</keyword>
<evidence type="ECO:0000256" key="2">
    <source>
        <dbReference type="SAM" id="MobiDB-lite"/>
    </source>
</evidence>
<dbReference type="HOGENOM" id="CLU_085306_1_2_5"/>
<dbReference type="InterPro" id="IPR042297">
    <property type="entry name" value="Antirestriction_sf"/>
</dbReference>
<dbReference type="InterPro" id="IPR004914">
    <property type="entry name" value="Antirestrict"/>
</dbReference>
<dbReference type="Gene3D" id="3.30.70.3580">
    <property type="entry name" value="Antirestriction protein"/>
    <property type="match status" value="1"/>
</dbReference>
<evidence type="ECO:0000256" key="1">
    <source>
        <dbReference type="ARBA" id="ARBA00008618"/>
    </source>
</evidence>
<proteinExistence type="inferred from homology"/>
<reference evidence="4" key="1">
    <citation type="submission" date="2011-03" db="EMBL/GenBank/DDBJ databases">
        <title>Draft genome sequence of Brevundimonas diminuta.</title>
        <authorList>
            <person name="Brown P.J.B."/>
            <person name="Buechlein A."/>
            <person name="Hemmerich C."/>
            <person name="Brun Y.V."/>
        </authorList>
    </citation>
    <scope>NUCLEOTIDE SEQUENCE [LARGE SCALE GENOMIC DNA]</scope>
    <source>
        <strain evidence="4">C19</strain>
    </source>
</reference>
<dbReference type="Proteomes" id="UP000006512">
    <property type="component" value="Unassembled WGS sequence"/>
</dbReference>
<protein>
    <submittedName>
        <fullName evidence="3">Antirestriction protein klcA</fullName>
    </submittedName>
</protein>
<name>F4QG12_9CAUL</name>
<gene>
    <name evidence="3" type="ORF">ABI_00550</name>
</gene>
<evidence type="ECO:0000313" key="4">
    <source>
        <dbReference type="Proteomes" id="UP000006512"/>
    </source>
</evidence>
<accession>F4QG12</accession>
<comment type="similarity">
    <text evidence="1">Belongs to the antirestriction protein family.</text>
</comment>
<evidence type="ECO:0000313" key="3">
    <source>
        <dbReference type="EMBL" id="EGF93823.1"/>
    </source>
</evidence>
<organism evidence="3 4">
    <name type="scientific">Asticcacaulis biprosthecium C19</name>
    <dbReference type="NCBI Taxonomy" id="715226"/>
    <lineage>
        <taxon>Bacteria</taxon>
        <taxon>Pseudomonadati</taxon>
        <taxon>Pseudomonadota</taxon>
        <taxon>Alphaproteobacteria</taxon>
        <taxon>Caulobacterales</taxon>
        <taxon>Caulobacteraceae</taxon>
        <taxon>Asticcacaulis</taxon>
    </lineage>
</organism>
<dbReference type="EMBL" id="GL883076">
    <property type="protein sequence ID" value="EGF93823.1"/>
    <property type="molecule type" value="Genomic_DNA"/>
</dbReference>
<dbReference type="eggNOG" id="ENOG502ZPKK">
    <property type="taxonomic scope" value="Bacteria"/>
</dbReference>
<dbReference type="AlphaFoldDB" id="F4QG12"/>
<feature type="region of interest" description="Disordered" evidence="2">
    <location>
        <begin position="1"/>
        <end position="23"/>
    </location>
</feature>
<dbReference type="Pfam" id="PF03230">
    <property type="entry name" value="Antirestrict"/>
    <property type="match status" value="1"/>
</dbReference>
<sequence>MSQTFKWSPAMTPNSQTSPNATLTPIPEARRMEFLLKLFGTSLMIIGENSVYTFMEQLCSDYNGGFWQFFETDDGVLYMAPDGPARMKLVWDGNGFEGEMSNDAAGIIATLFALSHMSMAFRGADQLAEHYHRLRDFAAEHEDSRMIFAAID</sequence>